<evidence type="ECO:0000256" key="8">
    <source>
        <dbReference type="ARBA" id="ARBA00048555"/>
    </source>
</evidence>
<dbReference type="InterPro" id="IPR003724">
    <property type="entry name" value="CblAdoTrfase_CobA"/>
</dbReference>
<gene>
    <name evidence="10" type="ordered locus">Sfum_2669</name>
</gene>
<dbReference type="KEGG" id="sfu:Sfum_2669"/>
<dbReference type="InParanoid" id="A0LLP5"/>
<comment type="catalytic activity">
    <reaction evidence="9">
        <text>2 cob(II)alamin + reduced [electron-transfer flavoprotein] + 2 ATP = 2 adenosylcob(III)alamin + 2 triphosphate + oxidized [electron-transfer flavoprotein] + 3 H(+)</text>
        <dbReference type="Rhea" id="RHEA:28671"/>
        <dbReference type="Rhea" id="RHEA-COMP:10685"/>
        <dbReference type="Rhea" id="RHEA-COMP:10686"/>
        <dbReference type="ChEBI" id="CHEBI:15378"/>
        <dbReference type="ChEBI" id="CHEBI:16304"/>
        <dbReference type="ChEBI" id="CHEBI:18036"/>
        <dbReference type="ChEBI" id="CHEBI:18408"/>
        <dbReference type="ChEBI" id="CHEBI:30616"/>
        <dbReference type="ChEBI" id="CHEBI:57692"/>
        <dbReference type="ChEBI" id="CHEBI:58307"/>
        <dbReference type="EC" id="2.5.1.17"/>
    </reaction>
</comment>
<dbReference type="EC" id="2.5.1.17" evidence="3"/>
<proteinExistence type="inferred from homology"/>
<dbReference type="PANTHER" id="PTHR46638:SF1">
    <property type="entry name" value="CORRINOID ADENOSYLTRANSFERASE"/>
    <property type="match status" value="1"/>
</dbReference>
<dbReference type="RefSeq" id="WP_011699514.1">
    <property type="nucleotide sequence ID" value="NC_008554.1"/>
</dbReference>
<dbReference type="EMBL" id="CP000478">
    <property type="protein sequence ID" value="ABK18347.1"/>
    <property type="molecule type" value="Genomic_DNA"/>
</dbReference>
<dbReference type="Proteomes" id="UP000001784">
    <property type="component" value="Chromosome"/>
</dbReference>
<comment type="function">
    <text evidence="4">Required for both de novo synthesis of the corrin ring for the assimilation of exogenous corrinoids. Participates in the adenosylation of a variety of incomplete and complete corrinoids.</text>
</comment>
<dbReference type="InterPro" id="IPR027417">
    <property type="entry name" value="P-loop_NTPase"/>
</dbReference>
<dbReference type="GO" id="GO:0008817">
    <property type="term" value="F:corrinoid adenosyltransferase activity"/>
    <property type="evidence" value="ECO:0007669"/>
    <property type="project" value="UniProtKB-EC"/>
</dbReference>
<sequence length="197" mass="21841">MATRKVDTLHPRLEVTHLKPSKRVGLIVVLTGYGKGKTSSAVGMAVRACGHGMKVCMIQFMKGDIYTGEWDGIDKMDCDVELIRTGMGFCGIKGNPYPHPVHREAAQQALRLAREKLDSGGCDLLVLDEINNALHLNLLDLDQVLDLLHRKPPLTHLVLTGRDAHPDVMELADTVSEVREIKHAYRKDIEAQPGIDY</sequence>
<evidence type="ECO:0000256" key="1">
    <source>
        <dbReference type="ARBA" id="ARBA00005121"/>
    </source>
</evidence>
<comment type="similarity">
    <text evidence="2">Belongs to the Cob(I)alamin adenosyltransferase family.</text>
</comment>
<dbReference type="PANTHER" id="PTHR46638">
    <property type="entry name" value="CORRINOID ADENOSYLTRANSFERASE"/>
    <property type="match status" value="1"/>
</dbReference>
<dbReference type="AlphaFoldDB" id="A0LLP5"/>
<comment type="pathway">
    <text evidence="1">Cofactor biosynthesis; adenosylcobalamin biosynthesis; adenosylcobalamin from cob(II)yrinate a,c-diamide: step 2/7.</text>
</comment>
<dbReference type="GO" id="GO:0005524">
    <property type="term" value="F:ATP binding"/>
    <property type="evidence" value="ECO:0007669"/>
    <property type="project" value="InterPro"/>
</dbReference>
<dbReference type="OrthoDB" id="9810309at2"/>
<keyword evidence="11" id="KW-1185">Reference proteome</keyword>
<dbReference type="GO" id="GO:0009236">
    <property type="term" value="P:cobalamin biosynthetic process"/>
    <property type="evidence" value="ECO:0007669"/>
    <property type="project" value="UniProtKB-UniPathway"/>
</dbReference>
<comment type="catalytic activity">
    <reaction evidence="8">
        <text>2 cob(II)yrinate a,c diamide + reduced [electron-transfer flavoprotein] + 2 ATP = 2 adenosylcob(III)yrinate a,c-diamide + 2 triphosphate + oxidized [electron-transfer flavoprotein] + 3 H(+)</text>
        <dbReference type="Rhea" id="RHEA:11528"/>
        <dbReference type="Rhea" id="RHEA-COMP:10685"/>
        <dbReference type="Rhea" id="RHEA-COMP:10686"/>
        <dbReference type="ChEBI" id="CHEBI:15378"/>
        <dbReference type="ChEBI" id="CHEBI:18036"/>
        <dbReference type="ChEBI" id="CHEBI:30616"/>
        <dbReference type="ChEBI" id="CHEBI:57692"/>
        <dbReference type="ChEBI" id="CHEBI:58307"/>
        <dbReference type="ChEBI" id="CHEBI:58503"/>
        <dbReference type="ChEBI" id="CHEBI:58537"/>
        <dbReference type="EC" id="2.5.1.17"/>
    </reaction>
</comment>
<dbReference type="SUPFAM" id="SSF52540">
    <property type="entry name" value="P-loop containing nucleoside triphosphate hydrolases"/>
    <property type="match status" value="1"/>
</dbReference>
<evidence type="ECO:0000313" key="10">
    <source>
        <dbReference type="EMBL" id="ABK18347.1"/>
    </source>
</evidence>
<dbReference type="eggNOG" id="COG2109">
    <property type="taxonomic scope" value="Bacteria"/>
</dbReference>
<dbReference type="CDD" id="cd00561">
    <property type="entry name" value="CobA_ACA"/>
    <property type="match status" value="1"/>
</dbReference>
<dbReference type="UniPathway" id="UPA00148">
    <property type="reaction ID" value="UER00233"/>
</dbReference>
<evidence type="ECO:0000256" key="2">
    <source>
        <dbReference type="ARBA" id="ARBA00007487"/>
    </source>
</evidence>
<reference evidence="10 11" key="1">
    <citation type="submission" date="2006-10" db="EMBL/GenBank/DDBJ databases">
        <title>Complete sequence of Syntrophobacter fumaroxidans MPOB.</title>
        <authorList>
            <consortium name="US DOE Joint Genome Institute"/>
            <person name="Copeland A."/>
            <person name="Lucas S."/>
            <person name="Lapidus A."/>
            <person name="Barry K."/>
            <person name="Detter J.C."/>
            <person name="Glavina del Rio T."/>
            <person name="Hammon N."/>
            <person name="Israni S."/>
            <person name="Pitluck S."/>
            <person name="Goltsman E.G."/>
            <person name="Martinez M."/>
            <person name="Schmutz J."/>
            <person name="Larimer F."/>
            <person name="Land M."/>
            <person name="Hauser L."/>
            <person name="Kyrpides N."/>
            <person name="Kim E."/>
            <person name="Boone D.R."/>
            <person name="Brockman F."/>
            <person name="Culley D."/>
            <person name="Ferry J."/>
            <person name="Gunsalus R."/>
            <person name="McInerney M.J."/>
            <person name="Morrison M."/>
            <person name="Plugge C."/>
            <person name="Rohlin L."/>
            <person name="Scholten J."/>
            <person name="Sieber J."/>
            <person name="Stams A.J.M."/>
            <person name="Worm P."/>
            <person name="Henstra A.M."/>
            <person name="Richardson P."/>
        </authorList>
    </citation>
    <scope>NUCLEOTIDE SEQUENCE [LARGE SCALE GENOMIC DNA]</scope>
    <source>
        <strain evidence="11">DSM 10017 / MPOB</strain>
    </source>
</reference>
<name>A0LLP5_SYNFM</name>
<dbReference type="PIRSF" id="PIRSF015617">
    <property type="entry name" value="Adensltrnsf_CobA"/>
    <property type="match status" value="1"/>
</dbReference>
<keyword evidence="10" id="KW-0808">Transferase</keyword>
<evidence type="ECO:0000256" key="9">
    <source>
        <dbReference type="ARBA" id="ARBA00048692"/>
    </source>
</evidence>
<evidence type="ECO:0000256" key="3">
    <source>
        <dbReference type="ARBA" id="ARBA00012454"/>
    </source>
</evidence>
<organism evidence="10 11">
    <name type="scientific">Syntrophobacter fumaroxidans (strain DSM 10017 / MPOB)</name>
    <dbReference type="NCBI Taxonomy" id="335543"/>
    <lineage>
        <taxon>Bacteria</taxon>
        <taxon>Pseudomonadati</taxon>
        <taxon>Thermodesulfobacteriota</taxon>
        <taxon>Syntrophobacteria</taxon>
        <taxon>Syntrophobacterales</taxon>
        <taxon>Syntrophobacteraceae</taxon>
        <taxon>Syntrophobacter</taxon>
    </lineage>
</organism>
<accession>A0LLP5</accession>
<evidence type="ECO:0000313" key="11">
    <source>
        <dbReference type="Proteomes" id="UP000001784"/>
    </source>
</evidence>
<evidence type="ECO:0000256" key="5">
    <source>
        <dbReference type="ARBA" id="ARBA00031529"/>
    </source>
</evidence>
<protein>
    <recommendedName>
        <fullName evidence="3">corrinoid adenosyltransferase</fullName>
        <ecNumber evidence="3">2.5.1.17</ecNumber>
    </recommendedName>
    <alternativeName>
        <fullName evidence="5">Cob(II)alamin adenosyltransferase</fullName>
    </alternativeName>
    <alternativeName>
        <fullName evidence="7">Cob(II)yrinic acid a,c-diamide adenosyltransferase</fullName>
    </alternativeName>
    <alternativeName>
        <fullName evidence="6">Cobinamide/cobalamin adenosyltransferase</fullName>
    </alternativeName>
</protein>
<evidence type="ECO:0000256" key="4">
    <source>
        <dbReference type="ARBA" id="ARBA00024929"/>
    </source>
</evidence>
<dbReference type="Pfam" id="PF02572">
    <property type="entry name" value="CobA_CobO_BtuR"/>
    <property type="match status" value="1"/>
</dbReference>
<dbReference type="HOGENOM" id="CLU_088595_0_0_7"/>
<evidence type="ECO:0000256" key="7">
    <source>
        <dbReference type="ARBA" id="ARBA00033354"/>
    </source>
</evidence>
<dbReference type="Gene3D" id="3.40.50.300">
    <property type="entry name" value="P-loop containing nucleotide triphosphate hydrolases"/>
    <property type="match status" value="1"/>
</dbReference>
<evidence type="ECO:0000256" key="6">
    <source>
        <dbReference type="ARBA" id="ARBA00033334"/>
    </source>
</evidence>
<dbReference type="STRING" id="335543.Sfum_2669"/>